<dbReference type="PROSITE" id="PS50894">
    <property type="entry name" value="HPT"/>
    <property type="match status" value="1"/>
</dbReference>
<reference evidence="3 4" key="1">
    <citation type="submission" date="2019-08" db="EMBL/GenBank/DDBJ databases">
        <title>Draft genome sequence of Ulvibacter marinus type strain NBRC 109484.</title>
        <authorList>
            <person name="Kawano K."/>
            <person name="Ushijima N."/>
            <person name="Kihara M."/>
            <person name="Itoh H."/>
        </authorList>
    </citation>
    <scope>NUCLEOTIDE SEQUENCE [LARGE SCALE GENOMIC DNA]</scope>
    <source>
        <strain evidence="3 4">NBRC 109484</strain>
    </source>
</reference>
<name>A0A5J4IYK3_9FLAO</name>
<dbReference type="Gene3D" id="1.20.120.160">
    <property type="entry name" value="HPT domain"/>
    <property type="match status" value="1"/>
</dbReference>
<protein>
    <submittedName>
        <fullName evidence="3">Histidine kinase</fullName>
    </submittedName>
</protein>
<gene>
    <name evidence="3" type="ORF">ULMA_21240</name>
</gene>
<dbReference type="SUPFAM" id="SSF47226">
    <property type="entry name" value="Histidine-containing phosphotransfer domain, HPT domain"/>
    <property type="match status" value="1"/>
</dbReference>
<keyword evidence="3" id="KW-0418">Kinase</keyword>
<evidence type="ECO:0000313" key="3">
    <source>
        <dbReference type="EMBL" id="GER60016.1"/>
    </source>
</evidence>
<proteinExistence type="predicted"/>
<accession>A0A5J4IYK3</accession>
<feature type="domain" description="HPt" evidence="2">
    <location>
        <begin position="16"/>
        <end position="105"/>
    </location>
</feature>
<feature type="modified residue" description="Phosphohistidine" evidence="1">
    <location>
        <position position="55"/>
    </location>
</feature>
<dbReference type="EMBL" id="BKCG01000005">
    <property type="protein sequence ID" value="GER60016.1"/>
    <property type="molecule type" value="Genomic_DNA"/>
</dbReference>
<dbReference type="OrthoDB" id="1441381at2"/>
<dbReference type="RefSeq" id="WP_151674470.1">
    <property type="nucleotide sequence ID" value="NZ_BKCG01000005.1"/>
</dbReference>
<sequence>MEQPNLSYIKELSGGDASFEEKLINVVKNELPDEIVEYQNNIEIENYKLAAENVHKLKHKFGIVGLEKSYQVAIDYEAGLLEGNLDLKEEFEAILQLIHSFINEL</sequence>
<organism evidence="3 4">
    <name type="scientific">Patiriisocius marinus</name>
    <dbReference type="NCBI Taxonomy" id="1397112"/>
    <lineage>
        <taxon>Bacteria</taxon>
        <taxon>Pseudomonadati</taxon>
        <taxon>Bacteroidota</taxon>
        <taxon>Flavobacteriia</taxon>
        <taxon>Flavobacteriales</taxon>
        <taxon>Flavobacteriaceae</taxon>
        <taxon>Patiriisocius</taxon>
    </lineage>
</organism>
<dbReference type="InterPro" id="IPR008207">
    <property type="entry name" value="Sig_transdc_His_kin_Hpt_dom"/>
</dbReference>
<evidence type="ECO:0000313" key="4">
    <source>
        <dbReference type="Proteomes" id="UP000326509"/>
    </source>
</evidence>
<evidence type="ECO:0000256" key="1">
    <source>
        <dbReference type="PROSITE-ProRule" id="PRU00110"/>
    </source>
</evidence>
<dbReference type="GO" id="GO:0004672">
    <property type="term" value="F:protein kinase activity"/>
    <property type="evidence" value="ECO:0007669"/>
    <property type="project" value="UniProtKB-ARBA"/>
</dbReference>
<dbReference type="Proteomes" id="UP000326509">
    <property type="component" value="Unassembled WGS sequence"/>
</dbReference>
<dbReference type="AlphaFoldDB" id="A0A5J4IYK3"/>
<keyword evidence="4" id="KW-1185">Reference proteome</keyword>
<dbReference type="GO" id="GO:0000160">
    <property type="term" value="P:phosphorelay signal transduction system"/>
    <property type="evidence" value="ECO:0007669"/>
    <property type="project" value="InterPro"/>
</dbReference>
<keyword evidence="1" id="KW-0597">Phosphoprotein</keyword>
<comment type="caution">
    <text evidence="3">The sequence shown here is derived from an EMBL/GenBank/DDBJ whole genome shotgun (WGS) entry which is preliminary data.</text>
</comment>
<evidence type="ECO:0000259" key="2">
    <source>
        <dbReference type="PROSITE" id="PS50894"/>
    </source>
</evidence>
<dbReference type="InterPro" id="IPR036641">
    <property type="entry name" value="HPT_dom_sf"/>
</dbReference>
<keyword evidence="3" id="KW-0808">Transferase</keyword>